<dbReference type="Gene3D" id="1.10.10.10">
    <property type="entry name" value="Winged helix-like DNA-binding domain superfamily/Winged helix DNA-binding domain"/>
    <property type="match status" value="1"/>
</dbReference>
<evidence type="ECO:0000256" key="2">
    <source>
        <dbReference type="ARBA" id="ARBA00023125"/>
    </source>
</evidence>
<protein>
    <submittedName>
        <fullName evidence="6">Winged helix-turn-helix transcriptional regulator</fullName>
    </submittedName>
</protein>
<keyword evidence="2" id="KW-0238">DNA-binding</keyword>
<feature type="region of interest" description="Disordered" evidence="4">
    <location>
        <begin position="156"/>
        <end position="176"/>
    </location>
</feature>
<sequence length="176" mass="19769">MDNQRGVTAKRRRTDLMDWSPENCSIARTLGILGEKWTLVVLRDVFGGIRRFNDLVEHSGVPRQVLTNRLSVLVDEGILRRDTYQEPGSRPRPEYRLTEKGLDTYRILIALREWGDRYVADPEGPPLEHVHRDCGAPVTLTVRCADGHEIHEAREVTGRPGPGALRRHSAAASGTA</sequence>
<evidence type="ECO:0000256" key="3">
    <source>
        <dbReference type="ARBA" id="ARBA00023163"/>
    </source>
</evidence>
<evidence type="ECO:0000313" key="6">
    <source>
        <dbReference type="EMBL" id="MFB9736506.1"/>
    </source>
</evidence>
<organism evidence="6 7">
    <name type="scientific">Streptomyces thermocoprophilus</name>
    <dbReference type="NCBI Taxonomy" id="78356"/>
    <lineage>
        <taxon>Bacteria</taxon>
        <taxon>Bacillati</taxon>
        <taxon>Actinomycetota</taxon>
        <taxon>Actinomycetes</taxon>
        <taxon>Kitasatosporales</taxon>
        <taxon>Streptomycetaceae</taxon>
        <taxon>Streptomyces</taxon>
    </lineage>
</organism>
<dbReference type="SUPFAM" id="SSF46785">
    <property type="entry name" value="Winged helix' DNA-binding domain"/>
    <property type="match status" value="1"/>
</dbReference>
<evidence type="ECO:0000256" key="4">
    <source>
        <dbReference type="SAM" id="MobiDB-lite"/>
    </source>
</evidence>
<dbReference type="PROSITE" id="PS51118">
    <property type="entry name" value="HTH_HXLR"/>
    <property type="match status" value="1"/>
</dbReference>
<dbReference type="InterPro" id="IPR002577">
    <property type="entry name" value="HTH_HxlR"/>
</dbReference>
<dbReference type="Proteomes" id="UP001589703">
    <property type="component" value="Unassembled WGS sequence"/>
</dbReference>
<dbReference type="InterPro" id="IPR036388">
    <property type="entry name" value="WH-like_DNA-bd_sf"/>
</dbReference>
<evidence type="ECO:0000313" key="7">
    <source>
        <dbReference type="Proteomes" id="UP001589703"/>
    </source>
</evidence>
<reference evidence="6 7" key="1">
    <citation type="submission" date="2024-09" db="EMBL/GenBank/DDBJ databases">
        <authorList>
            <person name="Sun Q."/>
            <person name="Mori K."/>
        </authorList>
    </citation>
    <scope>NUCLEOTIDE SEQUENCE [LARGE SCALE GENOMIC DNA]</scope>
    <source>
        <strain evidence="6 7">JCM 10918</strain>
    </source>
</reference>
<feature type="domain" description="HTH hxlR-type" evidence="5">
    <location>
        <begin position="24"/>
        <end position="123"/>
    </location>
</feature>
<keyword evidence="7" id="KW-1185">Reference proteome</keyword>
<accession>A0ABV5VFA7</accession>
<dbReference type="PANTHER" id="PTHR33204">
    <property type="entry name" value="TRANSCRIPTIONAL REGULATOR, MARR FAMILY"/>
    <property type="match status" value="1"/>
</dbReference>
<evidence type="ECO:0000256" key="1">
    <source>
        <dbReference type="ARBA" id="ARBA00023015"/>
    </source>
</evidence>
<dbReference type="InterPro" id="IPR036390">
    <property type="entry name" value="WH_DNA-bd_sf"/>
</dbReference>
<dbReference type="RefSeq" id="WP_247461407.1">
    <property type="nucleotide sequence ID" value="NZ_JBHMAR010000016.1"/>
</dbReference>
<comment type="caution">
    <text evidence="6">The sequence shown here is derived from an EMBL/GenBank/DDBJ whole genome shotgun (WGS) entry which is preliminary data.</text>
</comment>
<keyword evidence="1" id="KW-0805">Transcription regulation</keyword>
<evidence type="ECO:0000259" key="5">
    <source>
        <dbReference type="PROSITE" id="PS51118"/>
    </source>
</evidence>
<keyword evidence="3" id="KW-0804">Transcription</keyword>
<gene>
    <name evidence="6" type="ORF">ACFFRO_15445</name>
</gene>
<dbReference type="EMBL" id="JBHMAR010000016">
    <property type="protein sequence ID" value="MFB9736506.1"/>
    <property type="molecule type" value="Genomic_DNA"/>
</dbReference>
<proteinExistence type="predicted"/>
<dbReference type="Pfam" id="PF01638">
    <property type="entry name" value="HxlR"/>
    <property type="match status" value="1"/>
</dbReference>
<name>A0ABV5VFA7_9ACTN</name>
<dbReference type="PANTHER" id="PTHR33204:SF36">
    <property type="entry name" value="TRANSCRIPTIONAL REGULATORY PROTEIN"/>
    <property type="match status" value="1"/>
</dbReference>